<proteinExistence type="predicted"/>
<dbReference type="InterPro" id="IPR027417">
    <property type="entry name" value="P-loop_NTPase"/>
</dbReference>
<reference evidence="1 2" key="1">
    <citation type="submission" date="2020-07" db="EMBL/GenBank/DDBJ databases">
        <title>Sequencing the genomes of 1000 actinobacteria strains.</title>
        <authorList>
            <person name="Klenk H.-P."/>
        </authorList>
    </citation>
    <scope>NUCLEOTIDE SEQUENCE [LARGE SCALE GENOMIC DNA]</scope>
    <source>
        <strain evidence="1 2">DSM 18448</strain>
    </source>
</reference>
<dbReference type="SUPFAM" id="SSF52540">
    <property type="entry name" value="P-loop containing nucleoside triphosphate hydrolases"/>
    <property type="match status" value="1"/>
</dbReference>
<dbReference type="AlphaFoldDB" id="A0A852ZTE8"/>
<keyword evidence="2" id="KW-1185">Reference proteome</keyword>
<dbReference type="Proteomes" id="UP000579605">
    <property type="component" value="Unassembled WGS sequence"/>
</dbReference>
<accession>A0A852ZTE8</accession>
<dbReference type="RefSeq" id="WP_179789716.1">
    <property type="nucleotide sequence ID" value="NZ_BAAARR010000005.1"/>
</dbReference>
<organism evidence="1 2">
    <name type="scientific">Actinopolymorpha rutila</name>
    <dbReference type="NCBI Taxonomy" id="446787"/>
    <lineage>
        <taxon>Bacteria</taxon>
        <taxon>Bacillati</taxon>
        <taxon>Actinomycetota</taxon>
        <taxon>Actinomycetes</taxon>
        <taxon>Propionibacteriales</taxon>
        <taxon>Actinopolymorphaceae</taxon>
        <taxon>Actinopolymorpha</taxon>
    </lineage>
</organism>
<evidence type="ECO:0000313" key="1">
    <source>
        <dbReference type="EMBL" id="NYH92270.1"/>
    </source>
</evidence>
<protein>
    <recommendedName>
        <fullName evidence="3">Sulfotransferase family protein</fullName>
    </recommendedName>
</protein>
<dbReference type="Pfam" id="PF13469">
    <property type="entry name" value="Sulfotransfer_3"/>
    <property type="match status" value="1"/>
</dbReference>
<dbReference type="Gene3D" id="3.40.50.300">
    <property type="entry name" value="P-loop containing nucleotide triphosphate hydrolases"/>
    <property type="match status" value="1"/>
</dbReference>
<name>A0A852ZTE8_9ACTN</name>
<comment type="caution">
    <text evidence="1">The sequence shown here is derived from an EMBL/GenBank/DDBJ whole genome shotgun (WGS) entry which is preliminary data.</text>
</comment>
<sequence>MIFVGGTGRSGTTQLAQIIGQHPSVWHIPTETRFLVDPGGVQDLVPSLSTGHTPFHACDALNRFRTMLTRDVAGRGTPEAFSHADLPAIFGADRYADWCERFLAELTWYAYDERSTPRVVGRYFTERADLVALCRSYVEELFAVGATDHGRSIWCEKTPNNLLATEFLWELFPEARIVHILRHPVQVAASHLSMEWAPDDIERVCNWLEPMYRSWLRTGAASDPRCVQFRLEDLAVDWPARRAELFGRLGLPDAETELEVSADRLAHWAPIPAADETYARKRLGFAIDAFGYE</sequence>
<evidence type="ECO:0000313" key="2">
    <source>
        <dbReference type="Proteomes" id="UP000579605"/>
    </source>
</evidence>
<dbReference type="EMBL" id="JACBZH010000001">
    <property type="protein sequence ID" value="NYH92270.1"/>
    <property type="molecule type" value="Genomic_DNA"/>
</dbReference>
<gene>
    <name evidence="1" type="ORF">F4554_004908</name>
</gene>
<evidence type="ECO:0008006" key="3">
    <source>
        <dbReference type="Google" id="ProtNLM"/>
    </source>
</evidence>